<protein>
    <submittedName>
        <fullName evidence="1">Uncharacterized protein</fullName>
    </submittedName>
</protein>
<evidence type="ECO:0000313" key="2">
    <source>
        <dbReference type="Proteomes" id="UP000232883"/>
    </source>
</evidence>
<dbReference type="Proteomes" id="UP000232883">
    <property type="component" value="Chromosome"/>
</dbReference>
<evidence type="ECO:0000313" key="1">
    <source>
        <dbReference type="EMBL" id="AUD05340.1"/>
    </source>
</evidence>
<sequence>MSYSDFGLDAVKRTTEEGKASRSSFCPWTRQLVTGRNFYLCFSNWVISRPAIDAFRQQEPETADPDDRCQKCNQPVPQLHYAAKGYEFDEGMRLGICPDCLKAAAHYILGEAI</sequence>
<name>A0A2K8Z656_9BACT</name>
<dbReference type="RefSeq" id="WP_100991900.1">
    <property type="nucleotide sequence ID" value="NZ_CP025096.1"/>
</dbReference>
<dbReference type="EMBL" id="CP025096">
    <property type="protein sequence ID" value="AUD05340.1"/>
    <property type="molecule type" value="Genomic_DNA"/>
</dbReference>
<accession>A0A2K8Z656</accession>
<dbReference type="OrthoDB" id="9796891at2"/>
<organism evidence="1 2">
    <name type="scientific">Spirosoma pollinicola</name>
    <dbReference type="NCBI Taxonomy" id="2057025"/>
    <lineage>
        <taxon>Bacteria</taxon>
        <taxon>Pseudomonadati</taxon>
        <taxon>Bacteroidota</taxon>
        <taxon>Cytophagia</taxon>
        <taxon>Cytophagales</taxon>
        <taxon>Cytophagaceae</taxon>
        <taxon>Spirosoma</taxon>
    </lineage>
</organism>
<dbReference type="KEGG" id="spir:CWM47_27905"/>
<gene>
    <name evidence="1" type="ORF">CWM47_27905</name>
</gene>
<proteinExistence type="predicted"/>
<reference evidence="1 2" key="1">
    <citation type="submission" date="2017-11" db="EMBL/GenBank/DDBJ databases">
        <title>Taxonomic description and genome sequences of Spirosoma HA7 sp. nov., isolated from pollen microhabitat of Corylus avellana.</title>
        <authorList>
            <person name="Ambika Manirajan B."/>
            <person name="Suarez C."/>
            <person name="Ratering S."/>
            <person name="Geissler-Plaum R."/>
            <person name="Cardinale M."/>
            <person name="Sylvia S."/>
        </authorList>
    </citation>
    <scope>NUCLEOTIDE SEQUENCE [LARGE SCALE GENOMIC DNA]</scope>
    <source>
        <strain evidence="1 2">HA7</strain>
    </source>
</reference>
<keyword evidence="2" id="KW-1185">Reference proteome</keyword>
<dbReference type="AlphaFoldDB" id="A0A2K8Z656"/>